<evidence type="ECO:0000313" key="2">
    <source>
        <dbReference type="EMBL" id="DAZ95744.1"/>
    </source>
</evidence>
<dbReference type="PANTHER" id="PTHR31984">
    <property type="entry name" value="TRANSPORTER, PUTATIVE (DUF179)-RELATED"/>
    <property type="match status" value="1"/>
</dbReference>
<protein>
    <submittedName>
        <fullName evidence="2">Uncharacterized protein</fullName>
    </submittedName>
</protein>
<reference evidence="2" key="1">
    <citation type="submission" date="2022-11" db="EMBL/GenBank/DDBJ databases">
        <authorList>
            <person name="Morgan W.R."/>
            <person name="Tartar A."/>
        </authorList>
    </citation>
    <scope>NUCLEOTIDE SEQUENCE</scope>
    <source>
        <strain evidence="2">ARSEF 373</strain>
    </source>
</reference>
<dbReference type="AlphaFoldDB" id="A0AAV2YSZ4"/>
<proteinExistence type="predicted"/>
<comment type="caution">
    <text evidence="2">The sequence shown here is derived from an EMBL/GenBank/DDBJ whole genome shotgun (WGS) entry which is preliminary data.</text>
</comment>
<dbReference type="InterPro" id="IPR003774">
    <property type="entry name" value="AlgH-like"/>
</dbReference>
<evidence type="ECO:0000313" key="3">
    <source>
        <dbReference type="Proteomes" id="UP001146120"/>
    </source>
</evidence>
<gene>
    <name evidence="2" type="ORF">N0F65_006392</name>
</gene>
<dbReference type="SUPFAM" id="SSF143456">
    <property type="entry name" value="VC0467-like"/>
    <property type="match status" value="1"/>
</dbReference>
<organism evidence="2 3">
    <name type="scientific">Lagenidium giganteum</name>
    <dbReference type="NCBI Taxonomy" id="4803"/>
    <lineage>
        <taxon>Eukaryota</taxon>
        <taxon>Sar</taxon>
        <taxon>Stramenopiles</taxon>
        <taxon>Oomycota</taxon>
        <taxon>Peronosporomycetes</taxon>
        <taxon>Pythiales</taxon>
        <taxon>Pythiaceae</taxon>
    </lineage>
</organism>
<sequence>MTLVKLLYRELLRTCRVFDQDAARRAMLSAQLLQPLASKQQPAPHVVLFNRQLVEFLRGRSFFWPSRDQRSLRRFVQDKFRASGGSIDTAFLALKVLNDQLAAAEELGKGSTGIIVNHPLEASVMKSFRIPPDVMETMGANKVHSGGPVPSRHAEILHAHEEFGGKTISLPTNFDQPSAERLFFGADVTAASEAIKDDKISANDVMWIKGMSGWSPGQLEGEMRRGAWVAVRAPLSLAIHAKRDLWEELMTGLGGEYQELVRIPDLGGYEFEDDDTEDEDDNDDHRVPEAR</sequence>
<reference evidence="2" key="2">
    <citation type="journal article" date="2023" name="Microbiol Resour">
        <title>Decontamination and Annotation of the Draft Genome Sequence of the Oomycete Lagenidium giganteum ARSEF 373.</title>
        <authorList>
            <person name="Morgan W.R."/>
            <person name="Tartar A."/>
        </authorList>
    </citation>
    <scope>NUCLEOTIDE SEQUENCE</scope>
    <source>
        <strain evidence="2">ARSEF 373</strain>
    </source>
</reference>
<dbReference type="EMBL" id="DAKRPA010000191">
    <property type="protein sequence ID" value="DAZ95744.1"/>
    <property type="molecule type" value="Genomic_DNA"/>
</dbReference>
<name>A0AAV2YSZ4_9STRA</name>
<feature type="compositionally biased region" description="Acidic residues" evidence="1">
    <location>
        <begin position="270"/>
        <end position="282"/>
    </location>
</feature>
<accession>A0AAV2YSZ4</accession>
<evidence type="ECO:0000256" key="1">
    <source>
        <dbReference type="SAM" id="MobiDB-lite"/>
    </source>
</evidence>
<dbReference type="Proteomes" id="UP001146120">
    <property type="component" value="Unassembled WGS sequence"/>
</dbReference>
<feature type="region of interest" description="Disordered" evidence="1">
    <location>
        <begin position="268"/>
        <end position="291"/>
    </location>
</feature>
<keyword evidence="3" id="KW-1185">Reference proteome</keyword>
<dbReference type="Pfam" id="PF02622">
    <property type="entry name" value="DUF179"/>
    <property type="match status" value="1"/>
</dbReference>
<dbReference type="PANTHER" id="PTHR31984:SF17">
    <property type="entry name" value="TRANSCRIPTIONAL REGULATOR"/>
    <property type="match status" value="1"/>
</dbReference>
<dbReference type="Gene3D" id="3.40.1740.10">
    <property type="entry name" value="VC0467-like"/>
    <property type="match status" value="1"/>
</dbReference>